<accession>A0A0F9U4M3</accession>
<protein>
    <submittedName>
        <fullName evidence="2">Uncharacterized protein</fullName>
    </submittedName>
</protein>
<dbReference type="EMBL" id="LAZR01000203">
    <property type="protein sequence ID" value="KKN82247.1"/>
    <property type="molecule type" value="Genomic_DNA"/>
</dbReference>
<dbReference type="AlphaFoldDB" id="A0A0F9U4M3"/>
<comment type="caution">
    <text evidence="2">The sequence shown here is derived from an EMBL/GenBank/DDBJ whole genome shotgun (WGS) entry which is preliminary data.</text>
</comment>
<sequence>MLRLYPDETGDTPASDDSAEDDAPKTTSESTEEEASVEPDTDQTSEDESETAPDPDAETKEEEEADDAGELDDETIDALGEAYKDRFLKSKPLADEVSKQVRREVERQVSQRVRSVETESRSGDLVTRGKLAAKAVADFATEARAELAKAAKQEDFRSDIVDPEKVVGHLSDYGTAVSAHVSGQFDSAVEKAWASVFDGDEGLSELSEDQAGELAEMVETFRRMEGDARQAEAAKPYFFTSLFRTLVGLGRAEGQEIEKSRASKAKTAGEKIVGKNAVAAAKAKLAKEKAPPKTPKSSGPITGNLEDQYDKAVAAGNTTRAQSIVDQLSKQGWLGEST</sequence>
<reference evidence="2" key="1">
    <citation type="journal article" date="2015" name="Nature">
        <title>Complex archaea that bridge the gap between prokaryotes and eukaryotes.</title>
        <authorList>
            <person name="Spang A."/>
            <person name="Saw J.H."/>
            <person name="Jorgensen S.L."/>
            <person name="Zaremba-Niedzwiedzka K."/>
            <person name="Martijn J."/>
            <person name="Lind A.E."/>
            <person name="van Eijk R."/>
            <person name="Schleper C."/>
            <person name="Guy L."/>
            <person name="Ettema T.J."/>
        </authorList>
    </citation>
    <scope>NUCLEOTIDE SEQUENCE</scope>
</reference>
<name>A0A0F9U4M3_9ZZZZ</name>
<feature type="region of interest" description="Disordered" evidence="1">
    <location>
        <begin position="284"/>
        <end position="305"/>
    </location>
</feature>
<proteinExistence type="predicted"/>
<feature type="compositionally biased region" description="Acidic residues" evidence="1">
    <location>
        <begin position="30"/>
        <end position="75"/>
    </location>
</feature>
<feature type="region of interest" description="Disordered" evidence="1">
    <location>
        <begin position="1"/>
        <end position="75"/>
    </location>
</feature>
<evidence type="ECO:0000256" key="1">
    <source>
        <dbReference type="SAM" id="MobiDB-lite"/>
    </source>
</evidence>
<organism evidence="2">
    <name type="scientific">marine sediment metagenome</name>
    <dbReference type="NCBI Taxonomy" id="412755"/>
    <lineage>
        <taxon>unclassified sequences</taxon>
        <taxon>metagenomes</taxon>
        <taxon>ecological metagenomes</taxon>
    </lineage>
</organism>
<evidence type="ECO:0000313" key="2">
    <source>
        <dbReference type="EMBL" id="KKN82247.1"/>
    </source>
</evidence>
<gene>
    <name evidence="2" type="ORF">LCGC14_0310600</name>
</gene>